<gene>
    <name evidence="12" type="ORF">ACFP3U_36545</name>
</gene>
<dbReference type="PROSITE" id="PS52019">
    <property type="entry name" value="PKS_MFAS_DH"/>
    <property type="match status" value="2"/>
</dbReference>
<feature type="active site" description="Proton acceptor; for dehydratase activity" evidence="8">
    <location>
        <position position="1744"/>
    </location>
</feature>
<dbReference type="SMART" id="SM01294">
    <property type="entry name" value="PKS_PP_betabranch"/>
    <property type="match status" value="1"/>
</dbReference>
<feature type="region of interest" description="C-terminal hotdog fold" evidence="8">
    <location>
        <begin position="176"/>
        <end position="315"/>
    </location>
</feature>
<feature type="active site" description="Proton donor; for dehydratase activity" evidence="8">
    <location>
        <position position="237"/>
    </location>
</feature>
<comment type="pathway">
    <text evidence="1">Antibiotic biosynthesis.</text>
</comment>
<dbReference type="Pfam" id="PF00109">
    <property type="entry name" value="ketoacyl-synt"/>
    <property type="match status" value="1"/>
</dbReference>
<dbReference type="SMART" id="SM00822">
    <property type="entry name" value="PKS_KR"/>
    <property type="match status" value="1"/>
</dbReference>
<dbReference type="SUPFAM" id="SSF47336">
    <property type="entry name" value="ACP-like"/>
    <property type="match status" value="1"/>
</dbReference>
<dbReference type="Pfam" id="PF22953">
    <property type="entry name" value="SpnB_Rossmann"/>
    <property type="match status" value="2"/>
</dbReference>
<evidence type="ECO:0000313" key="13">
    <source>
        <dbReference type="Proteomes" id="UP001595975"/>
    </source>
</evidence>
<evidence type="ECO:0000256" key="3">
    <source>
        <dbReference type="ARBA" id="ARBA00022553"/>
    </source>
</evidence>
<dbReference type="PROSITE" id="PS00606">
    <property type="entry name" value="KS3_1"/>
    <property type="match status" value="1"/>
</dbReference>
<dbReference type="CDD" id="cd00833">
    <property type="entry name" value="PKS"/>
    <property type="match status" value="1"/>
</dbReference>
<feature type="domain" description="PKS/mFAS DH" evidence="11">
    <location>
        <begin position="1712"/>
        <end position="1988"/>
    </location>
</feature>
<feature type="domain" description="Carrier" evidence="9">
    <location>
        <begin position="739"/>
        <end position="814"/>
    </location>
</feature>
<evidence type="ECO:0000256" key="4">
    <source>
        <dbReference type="ARBA" id="ARBA00022679"/>
    </source>
</evidence>
<keyword evidence="2" id="KW-0596">Phosphopantetheine</keyword>
<sequence>GTHTNLPTYPFQHQTYWLEPSTARRGGNVTAAGLGAQVHGLLSAAVELAEGDGVVFTGLVSPRTHPWLADHAVLGTVLLPGTAFAELALHVGEQLGYGTVDELTIEAPLVLPEDVAVRLQVTAGAPDGTGRRTVAVHSRPAVGEGTEWLRHAVGHLAEPDGDEPAPAPFTVWPPAGSAVDVADLASRAADAGLDYGPVFQGLTAAWQAGPDTWLDVALPEEQWAEAARFRPHPALLDAALRTLALGAEPGTVRLPFSWSGVRRYAPPAGPVTALRVRLTERGEDLVAVTVADGDGTPLLAAEALALRTVRPEQLAGGRLPLYEVRWVPAPTADPHGATAAGDADTDTAVDGHRIVEAPAADASDPVAATHDAVAWLLALLQDASGADEEAPLALVTRGAVGSGPRNAAHAALWGFLRAARAERPGRYVLVDTDDAEASRLALPAALRSGEPELVIRDGAVLVSRLAPAEAAAEVPAFDPDGTVLLTGATGAIGREVARHLVTRHGVRSLLLVGRRGADAPGATALAAELTELGARVTLAACDVTDRAAVTALLAEHPVRAVLHAAGVLDDGVIASLTPERLAAVLRPKVDAARLLHELTDGLSHFVLFSSVAGVLGSAGQAAYAAANAFLDALAEQRAAEGLPAASFAWGLWATETGMAGGLADRDRARLARAGLAPMPVDQGLAALDARLGATLTTAAALDTVSLRDQADKGRLPALLSGLFRAPRRRADAGGAKPAVSMLELVLATAADVLGHRDSSAIAPERPFNELGFDSLTAVELRNRLSTATGRRLPATMVFDHPSPSALAAELEGARKAADQARTGAAARAAASTGASDEPIAIVGLACRYPGGVRSPEDLWRLVADGVDAIGEFPVDRGWSEDLFDPDPEHAGTSYTRNGGFLHEAAEFDAEFFGISPREALATDPQQRLLLETAWESFERAGLDPAALRGSRTGVFTGIMYSDYASRLQHAPRDFEGYLSNGSAPSIASGRVSYTFGFEGPAVTVDTACSSSLVALHLASQALRNGECDLALAGGATVMATPTTFVEFSRQRGLSPDGRCKAFSADADGTGWSEGVGLLLVERLSDARRNGHQVLAVVRGSAINQDGASNGLTAPNGPSQQRVIRAALANAGLTTADVDIVEAHGTGTSLGDPIEAQALLATYGQDRPAERPLWLGSLKSNIGHTQAAAGVGGIIKMVMAMQHGTLPRTLHVSEPSTHVDWSAGAVELLTQAQPWEATDGRPRRAAVSSFGISGTNAHVVLEQPPVEESADGADVEVPELPVVWPLSAKSGAALRDQARLLLDWVTEHPDVPETDVAHALNTGRALFEHRAVVLPGAREAALRALANETGHSGLVTGHGGHPGKLAFLFTGQGSQRVGMGEELYGAFPVFAAAYDEALSHFDPELRGIVASNPDGLLDTTLHTQPALFALETALYRLMEHHGLKPDYLAGHSIGEIAAAHCAGVLSLADAAKLVAARARLMHSTGEGAMATLQGVEKDVLPHLGEALTIAAINSGDAVVIAGDVEAVHALAAQWKEQGRKAKVLNTRHAFHSQHMDPILDEFETVAATLTYHQPTIPVISTLTGDLADQLTEPSYWVRQLREAVRFHDALTTLDDNGVATYLELGPDATLTTLARTTHPEATATATLVPDRDEAHTTLTALATTHTHGHSIQWPTNGTHTNLPTYPFQHQTYWIDLPEHAGSAADLGLDATDHPLLGASVELPDGEGAVLTGRLSVRSHPWLADHAVHGTALLPGTAIAELALYAGGRLGCARLEELALQAPLTLPEQGGAVRVQVSVGGAGADGRRAVTVESRDGDTATVLAKGTLAPESDRPAPELTVFPPEGAEPVDTAELYARLEAAGLEYGPMFRGLTAAWRHGEDVYAEAVLPDLPGLDGYALHPALLDAALHPMAFAEDTPDGEVRLPAGWADVVLHASDARRIRVRLTPTGPGTIGLVVADVEGRPVAEGVLTVHATRPERLVARSVRSRDSLYQVDWVPLPTPPAPAAPVAPVTVADAASLAGLAPAATVFAHCPAPAHGELPEQAGAVLEWTLELAQAWLLDERFADARLVFVTENAAGERPDNLAQAGVWGMVRAAQAENPGRFAVVDVDGTPESAAALATLPLDAEPQLAVREGALSAPRLVRATAAPQRATEEPVFGPDDYVLITGATGELGKLIAHHLVTTHG</sequence>
<dbReference type="InterPro" id="IPR006162">
    <property type="entry name" value="Ppantetheine_attach_site"/>
</dbReference>
<dbReference type="Gene3D" id="1.10.1200.10">
    <property type="entry name" value="ACP-like"/>
    <property type="match status" value="1"/>
</dbReference>
<dbReference type="SMART" id="SM00826">
    <property type="entry name" value="PKS_DH"/>
    <property type="match status" value="2"/>
</dbReference>
<dbReference type="Pfam" id="PF00550">
    <property type="entry name" value="PP-binding"/>
    <property type="match status" value="1"/>
</dbReference>
<accession>A0ABW0XHB8</accession>
<dbReference type="SUPFAM" id="SSF55048">
    <property type="entry name" value="Probable ACP-binding domain of malonyl-CoA ACP transacylase"/>
    <property type="match status" value="1"/>
</dbReference>
<feature type="active site" description="Proton acceptor; for dehydratase activity" evidence="8">
    <location>
        <position position="71"/>
    </location>
</feature>
<dbReference type="PROSITE" id="PS50075">
    <property type="entry name" value="CARRIER"/>
    <property type="match status" value="1"/>
</dbReference>
<dbReference type="InterPro" id="IPR020841">
    <property type="entry name" value="PKS_Beta-ketoAc_synthase_dom"/>
</dbReference>
<keyword evidence="4" id="KW-0808">Transferase</keyword>
<dbReference type="InterPro" id="IPR014031">
    <property type="entry name" value="Ketoacyl_synth_C"/>
</dbReference>
<dbReference type="InterPro" id="IPR014043">
    <property type="entry name" value="Acyl_transferase_dom"/>
</dbReference>
<dbReference type="SMART" id="SM00825">
    <property type="entry name" value="PKS_KS"/>
    <property type="match status" value="1"/>
</dbReference>
<dbReference type="PANTHER" id="PTHR43775:SF51">
    <property type="entry name" value="INACTIVE PHENOLPHTHIOCEROL SYNTHESIS POLYKETIDE SYNTHASE TYPE I PKS1-RELATED"/>
    <property type="match status" value="1"/>
</dbReference>
<evidence type="ECO:0000259" key="10">
    <source>
        <dbReference type="PROSITE" id="PS52004"/>
    </source>
</evidence>
<dbReference type="InterPro" id="IPR014030">
    <property type="entry name" value="Ketoacyl_synth_N"/>
</dbReference>
<dbReference type="Proteomes" id="UP001595975">
    <property type="component" value="Unassembled WGS sequence"/>
</dbReference>
<dbReference type="EMBL" id="JBHSOF010000107">
    <property type="protein sequence ID" value="MFC5668456.1"/>
    <property type="molecule type" value="Genomic_DNA"/>
</dbReference>
<dbReference type="InterPro" id="IPR016035">
    <property type="entry name" value="Acyl_Trfase/lysoPLipase"/>
</dbReference>
<dbReference type="RefSeq" id="WP_380230090.1">
    <property type="nucleotide sequence ID" value="NZ_JBHSOF010000107.1"/>
</dbReference>
<feature type="domain" description="Ketosynthase family 3 (KS3)" evidence="10">
    <location>
        <begin position="836"/>
        <end position="1262"/>
    </location>
</feature>
<name>A0ABW0XHB8_9ACTN</name>
<evidence type="ECO:0000256" key="5">
    <source>
        <dbReference type="ARBA" id="ARBA00023194"/>
    </source>
</evidence>
<dbReference type="PROSITE" id="PS00012">
    <property type="entry name" value="PHOSPHOPANTETHEINE"/>
    <property type="match status" value="1"/>
</dbReference>
<dbReference type="Gene3D" id="3.40.47.10">
    <property type="match status" value="1"/>
</dbReference>
<dbReference type="InterPro" id="IPR001227">
    <property type="entry name" value="Ac_transferase_dom_sf"/>
</dbReference>
<dbReference type="SUPFAM" id="SSF52151">
    <property type="entry name" value="FabD/lysophospholipase-like"/>
    <property type="match status" value="1"/>
</dbReference>
<evidence type="ECO:0000256" key="7">
    <source>
        <dbReference type="ARBA" id="ARBA00023315"/>
    </source>
</evidence>
<comment type="caution">
    <text evidence="12">The sequence shown here is derived from an EMBL/GenBank/DDBJ whole genome shotgun (WGS) entry which is preliminary data.</text>
</comment>
<organism evidence="12 13">
    <name type="scientific">Kitasatospora misakiensis</name>
    <dbReference type="NCBI Taxonomy" id="67330"/>
    <lineage>
        <taxon>Bacteria</taxon>
        <taxon>Bacillati</taxon>
        <taxon>Actinomycetota</taxon>
        <taxon>Actinomycetes</taxon>
        <taxon>Kitasatosporales</taxon>
        <taxon>Streptomycetaceae</taxon>
        <taxon>Kitasatospora</taxon>
    </lineage>
</organism>
<dbReference type="SMART" id="SM00827">
    <property type="entry name" value="PKS_AT"/>
    <property type="match status" value="1"/>
</dbReference>
<evidence type="ECO:0000259" key="9">
    <source>
        <dbReference type="PROSITE" id="PS50075"/>
    </source>
</evidence>
<feature type="active site" description="Proton donor; for dehydratase activity" evidence="8">
    <location>
        <position position="1904"/>
    </location>
</feature>
<dbReference type="InterPro" id="IPR057326">
    <property type="entry name" value="KR_dom"/>
</dbReference>
<feature type="region of interest" description="C-terminal hotdog fold" evidence="8">
    <location>
        <begin position="1845"/>
        <end position="1988"/>
    </location>
</feature>
<dbReference type="InterPro" id="IPR016036">
    <property type="entry name" value="Malonyl_transacylase_ACP-bd"/>
</dbReference>
<feature type="non-terminal residue" evidence="12">
    <location>
        <position position="2186"/>
    </location>
</feature>
<dbReference type="InterPro" id="IPR049552">
    <property type="entry name" value="PKS_DH_N"/>
</dbReference>
<dbReference type="InterPro" id="IPR049900">
    <property type="entry name" value="PKS_mFAS_DH"/>
</dbReference>
<dbReference type="Pfam" id="PF21089">
    <property type="entry name" value="PKS_DH_N"/>
    <property type="match status" value="2"/>
</dbReference>
<dbReference type="InterPro" id="IPR036736">
    <property type="entry name" value="ACP-like_sf"/>
</dbReference>
<evidence type="ECO:0000256" key="1">
    <source>
        <dbReference type="ARBA" id="ARBA00004792"/>
    </source>
</evidence>
<dbReference type="Gene3D" id="3.10.129.110">
    <property type="entry name" value="Polyketide synthase dehydratase"/>
    <property type="match status" value="2"/>
</dbReference>
<dbReference type="InterPro" id="IPR042104">
    <property type="entry name" value="PKS_dehydratase_sf"/>
</dbReference>
<feature type="region of interest" description="N-terminal hotdog fold" evidence="8">
    <location>
        <begin position="39"/>
        <end position="163"/>
    </location>
</feature>
<reference evidence="13" key="1">
    <citation type="journal article" date="2019" name="Int. J. Syst. Evol. Microbiol.">
        <title>The Global Catalogue of Microorganisms (GCM) 10K type strain sequencing project: providing services to taxonomists for standard genome sequencing and annotation.</title>
        <authorList>
            <consortium name="The Broad Institute Genomics Platform"/>
            <consortium name="The Broad Institute Genome Sequencing Center for Infectious Disease"/>
            <person name="Wu L."/>
            <person name="Ma J."/>
        </authorList>
    </citation>
    <scope>NUCLEOTIDE SEQUENCE [LARGE SCALE GENOMIC DNA]</scope>
    <source>
        <strain evidence="13">CGMCC 4.1437</strain>
    </source>
</reference>
<dbReference type="InterPro" id="IPR020806">
    <property type="entry name" value="PKS_PP-bd"/>
</dbReference>
<dbReference type="Pfam" id="PF16197">
    <property type="entry name" value="KAsynt_C_assoc"/>
    <property type="match status" value="1"/>
</dbReference>
<keyword evidence="13" id="KW-1185">Reference proteome</keyword>
<dbReference type="Gene3D" id="3.40.50.720">
    <property type="entry name" value="NAD(P)-binding Rossmann-like Domain"/>
    <property type="match status" value="2"/>
</dbReference>
<dbReference type="PANTHER" id="PTHR43775">
    <property type="entry name" value="FATTY ACID SYNTHASE"/>
    <property type="match status" value="1"/>
</dbReference>
<dbReference type="Pfam" id="PF00698">
    <property type="entry name" value="Acyl_transf_1"/>
    <property type="match status" value="1"/>
</dbReference>
<proteinExistence type="predicted"/>
<dbReference type="InterPro" id="IPR036291">
    <property type="entry name" value="NAD(P)-bd_dom_sf"/>
</dbReference>
<evidence type="ECO:0000256" key="2">
    <source>
        <dbReference type="ARBA" id="ARBA00022450"/>
    </source>
</evidence>
<keyword evidence="7" id="KW-0012">Acyltransferase</keyword>
<keyword evidence="5" id="KW-0045">Antibiotic biosynthesis</keyword>
<dbReference type="InterPro" id="IPR009081">
    <property type="entry name" value="PP-bd_ACP"/>
</dbReference>
<dbReference type="InterPro" id="IPR049551">
    <property type="entry name" value="PKS_DH_C"/>
</dbReference>
<dbReference type="SUPFAM" id="SSF53901">
    <property type="entry name" value="Thiolase-like"/>
    <property type="match status" value="1"/>
</dbReference>
<dbReference type="InterPro" id="IPR013968">
    <property type="entry name" value="PKS_KR"/>
</dbReference>
<evidence type="ECO:0000256" key="6">
    <source>
        <dbReference type="ARBA" id="ARBA00023268"/>
    </source>
</evidence>
<feature type="non-terminal residue" evidence="12">
    <location>
        <position position="1"/>
    </location>
</feature>
<dbReference type="Pfam" id="PF14765">
    <property type="entry name" value="PS-DH"/>
    <property type="match status" value="2"/>
</dbReference>
<dbReference type="SMART" id="SM00823">
    <property type="entry name" value="PKS_PP"/>
    <property type="match status" value="1"/>
</dbReference>
<feature type="region of interest" description="N-terminal hotdog fold" evidence="8">
    <location>
        <begin position="1712"/>
        <end position="1833"/>
    </location>
</feature>
<dbReference type="PROSITE" id="PS52004">
    <property type="entry name" value="KS3_2"/>
    <property type="match status" value="1"/>
</dbReference>
<dbReference type="Pfam" id="PF02801">
    <property type="entry name" value="Ketoacyl-synt_C"/>
    <property type="match status" value="1"/>
</dbReference>
<dbReference type="CDD" id="cd08956">
    <property type="entry name" value="KR_3_FAS_SDR_x"/>
    <property type="match status" value="1"/>
</dbReference>
<feature type="domain" description="PKS/mFAS DH" evidence="11">
    <location>
        <begin position="39"/>
        <end position="315"/>
    </location>
</feature>
<keyword evidence="6" id="KW-0511">Multifunctional enzyme</keyword>
<dbReference type="InterPro" id="IPR050091">
    <property type="entry name" value="PKS_NRPS_Biosynth_Enz"/>
</dbReference>
<evidence type="ECO:0000313" key="12">
    <source>
        <dbReference type="EMBL" id="MFC5668456.1"/>
    </source>
</evidence>
<dbReference type="InterPro" id="IPR032821">
    <property type="entry name" value="PKS_assoc"/>
</dbReference>
<dbReference type="Pfam" id="PF08659">
    <property type="entry name" value="KR"/>
    <property type="match status" value="1"/>
</dbReference>
<keyword evidence="3" id="KW-0597">Phosphoprotein</keyword>
<dbReference type="InterPro" id="IPR055123">
    <property type="entry name" value="SpnB-like_Rossmann"/>
</dbReference>
<dbReference type="InterPro" id="IPR018201">
    <property type="entry name" value="Ketoacyl_synth_AS"/>
</dbReference>
<dbReference type="InterPro" id="IPR016039">
    <property type="entry name" value="Thiolase-like"/>
</dbReference>
<protein>
    <submittedName>
        <fullName evidence="12">Type I polyketide synthase</fullName>
    </submittedName>
</protein>
<dbReference type="Gene3D" id="3.40.366.10">
    <property type="entry name" value="Malonyl-Coenzyme A Acyl Carrier Protein, domain 2"/>
    <property type="match status" value="1"/>
</dbReference>
<dbReference type="InterPro" id="IPR020807">
    <property type="entry name" value="PKS_DH"/>
</dbReference>
<evidence type="ECO:0000259" key="11">
    <source>
        <dbReference type="PROSITE" id="PS52019"/>
    </source>
</evidence>
<evidence type="ECO:0000256" key="8">
    <source>
        <dbReference type="PROSITE-ProRule" id="PRU01363"/>
    </source>
</evidence>
<dbReference type="SUPFAM" id="SSF51735">
    <property type="entry name" value="NAD(P)-binding Rossmann-fold domains"/>
    <property type="match status" value="3"/>
</dbReference>
<dbReference type="Gene3D" id="3.30.70.3290">
    <property type="match status" value="1"/>
</dbReference>